<gene>
    <name evidence="2" type="ORF">LALA0_S05e04258g</name>
</gene>
<evidence type="ECO:0000256" key="1">
    <source>
        <dbReference type="SAM" id="MobiDB-lite"/>
    </source>
</evidence>
<proteinExistence type="predicted"/>
<organism evidence="2 3">
    <name type="scientific">Lachancea lanzarotensis</name>
    <dbReference type="NCBI Taxonomy" id="1245769"/>
    <lineage>
        <taxon>Eukaryota</taxon>
        <taxon>Fungi</taxon>
        <taxon>Dikarya</taxon>
        <taxon>Ascomycota</taxon>
        <taxon>Saccharomycotina</taxon>
        <taxon>Saccharomycetes</taxon>
        <taxon>Saccharomycetales</taxon>
        <taxon>Saccharomycetaceae</taxon>
        <taxon>Lachancea</taxon>
    </lineage>
</organism>
<dbReference type="EMBL" id="LN736364">
    <property type="protein sequence ID" value="CEP62376.1"/>
    <property type="molecule type" value="Genomic_DNA"/>
</dbReference>
<dbReference type="AlphaFoldDB" id="A0A0C7NA66"/>
<feature type="region of interest" description="Disordered" evidence="1">
    <location>
        <begin position="152"/>
        <end position="196"/>
    </location>
</feature>
<feature type="region of interest" description="Disordered" evidence="1">
    <location>
        <begin position="1"/>
        <end position="39"/>
    </location>
</feature>
<evidence type="ECO:0000313" key="3">
    <source>
        <dbReference type="Proteomes" id="UP000054304"/>
    </source>
</evidence>
<reference evidence="2 3" key="1">
    <citation type="submission" date="2014-12" db="EMBL/GenBank/DDBJ databases">
        <authorList>
            <person name="Neuveglise Cecile"/>
        </authorList>
    </citation>
    <scope>NUCLEOTIDE SEQUENCE [LARGE SCALE GENOMIC DNA]</scope>
    <source>
        <strain evidence="2 3">CBS 12615</strain>
    </source>
</reference>
<name>A0A0C7NA66_9SACH</name>
<accession>A0A0C7NA66</accession>
<protein>
    <submittedName>
        <fullName evidence="2">LALA0S05e04258g1_1</fullName>
    </submittedName>
</protein>
<feature type="compositionally biased region" description="Polar residues" evidence="1">
    <location>
        <begin position="1"/>
        <end position="12"/>
    </location>
</feature>
<evidence type="ECO:0000313" key="2">
    <source>
        <dbReference type="EMBL" id="CEP62376.1"/>
    </source>
</evidence>
<dbReference type="Proteomes" id="UP000054304">
    <property type="component" value="Unassembled WGS sequence"/>
</dbReference>
<dbReference type="GeneID" id="34685844"/>
<dbReference type="OrthoDB" id="4036043at2759"/>
<sequence>MKSGTQNITPQEPHSGKQRLEPPKVVNSPPWSELAPLDTAPSIQQTRQLEITILATMNELKDQNNKTSADVAKLVSVLNQSLTAISHWSLQAQLSQLENRSAWNSRLAVENSIIKKEMEFFRNRCRNEARESVNILSGPGSPSVPVESAKVSKSTKASLHKRHKSQSNSSPSRLRLVENKKSHPRMRRTSDNPSASNFVRVFHLERS</sequence>
<keyword evidence="3" id="KW-1185">Reference proteome</keyword>
<dbReference type="HOGENOM" id="CLU_091460_0_0_1"/>
<dbReference type="RefSeq" id="XP_022628602.1">
    <property type="nucleotide sequence ID" value="XM_022772260.1"/>
</dbReference>